<comment type="caution">
    <text evidence="1">The sequence shown here is derived from an EMBL/GenBank/DDBJ whole genome shotgun (WGS) entry which is preliminary data.</text>
</comment>
<organism evidence="1 2">
    <name type="scientific">Hypoxylon rubiginosum</name>
    <dbReference type="NCBI Taxonomy" id="110542"/>
    <lineage>
        <taxon>Eukaryota</taxon>
        <taxon>Fungi</taxon>
        <taxon>Dikarya</taxon>
        <taxon>Ascomycota</taxon>
        <taxon>Pezizomycotina</taxon>
        <taxon>Sordariomycetes</taxon>
        <taxon>Xylariomycetidae</taxon>
        <taxon>Xylariales</taxon>
        <taxon>Hypoxylaceae</taxon>
        <taxon>Hypoxylon</taxon>
    </lineage>
</organism>
<sequence length="71" mass="8158">MPHSLFFFFFSYGFLSTRLFLLFFYLDKARTKRGTSIGAESVGKMGLTRLSVSGYLNKRKKNILDDVSFGM</sequence>
<proteinExistence type="predicted"/>
<keyword evidence="2" id="KW-1185">Reference proteome</keyword>
<dbReference type="EMBL" id="MU394312">
    <property type="protein sequence ID" value="KAI6086850.1"/>
    <property type="molecule type" value="Genomic_DNA"/>
</dbReference>
<gene>
    <name evidence="1" type="ORF">F4821DRAFT_122942</name>
</gene>
<protein>
    <submittedName>
        <fullName evidence="1">Uncharacterized protein</fullName>
    </submittedName>
</protein>
<name>A0ACC0D2B7_9PEZI</name>
<accession>A0ACC0D2B7</accession>
<evidence type="ECO:0000313" key="1">
    <source>
        <dbReference type="EMBL" id="KAI6086850.1"/>
    </source>
</evidence>
<reference evidence="1 2" key="1">
    <citation type="journal article" date="2022" name="New Phytol.">
        <title>Ecological generalism drives hyperdiversity of secondary metabolite gene clusters in xylarialean endophytes.</title>
        <authorList>
            <person name="Franco M.E.E."/>
            <person name="Wisecaver J.H."/>
            <person name="Arnold A.E."/>
            <person name="Ju Y.M."/>
            <person name="Slot J.C."/>
            <person name="Ahrendt S."/>
            <person name="Moore L.P."/>
            <person name="Eastman K.E."/>
            <person name="Scott K."/>
            <person name="Konkel Z."/>
            <person name="Mondo S.J."/>
            <person name="Kuo A."/>
            <person name="Hayes R.D."/>
            <person name="Haridas S."/>
            <person name="Andreopoulos B."/>
            <person name="Riley R."/>
            <person name="LaButti K."/>
            <person name="Pangilinan J."/>
            <person name="Lipzen A."/>
            <person name="Amirebrahimi M."/>
            <person name="Yan J."/>
            <person name="Adam C."/>
            <person name="Keymanesh K."/>
            <person name="Ng V."/>
            <person name="Louie K."/>
            <person name="Northen T."/>
            <person name="Drula E."/>
            <person name="Henrissat B."/>
            <person name="Hsieh H.M."/>
            <person name="Youens-Clark K."/>
            <person name="Lutzoni F."/>
            <person name="Miadlikowska J."/>
            <person name="Eastwood D.C."/>
            <person name="Hamelin R.C."/>
            <person name="Grigoriev I.V."/>
            <person name="U'Ren J.M."/>
        </authorList>
    </citation>
    <scope>NUCLEOTIDE SEQUENCE [LARGE SCALE GENOMIC DNA]</scope>
    <source>
        <strain evidence="1 2">ER1909</strain>
    </source>
</reference>
<dbReference type="Proteomes" id="UP001497680">
    <property type="component" value="Unassembled WGS sequence"/>
</dbReference>
<evidence type="ECO:0000313" key="2">
    <source>
        <dbReference type="Proteomes" id="UP001497680"/>
    </source>
</evidence>